<accession>A0A2T3ZL60</accession>
<evidence type="ECO:0000313" key="2">
    <source>
        <dbReference type="Proteomes" id="UP000240493"/>
    </source>
</evidence>
<gene>
    <name evidence="1" type="ORF">M441DRAFT_54591</name>
</gene>
<dbReference type="EMBL" id="KZ679257">
    <property type="protein sequence ID" value="PTB45539.1"/>
    <property type="molecule type" value="Genomic_DNA"/>
</dbReference>
<organism evidence="1 2">
    <name type="scientific">Trichoderma asperellum (strain ATCC 204424 / CBS 433.97 / NBRC 101777)</name>
    <dbReference type="NCBI Taxonomy" id="1042311"/>
    <lineage>
        <taxon>Eukaryota</taxon>
        <taxon>Fungi</taxon>
        <taxon>Dikarya</taxon>
        <taxon>Ascomycota</taxon>
        <taxon>Pezizomycotina</taxon>
        <taxon>Sordariomycetes</taxon>
        <taxon>Hypocreomycetidae</taxon>
        <taxon>Hypocreales</taxon>
        <taxon>Hypocreaceae</taxon>
        <taxon>Trichoderma</taxon>
    </lineage>
</organism>
<dbReference type="AlphaFoldDB" id="A0A2T3ZL60"/>
<proteinExistence type="predicted"/>
<sequence>MAGRCAAWSRGLPGVPCPLLVSPRLAWLWPAYELQGFFLLSYMSQNSAGWFVDGFPNR</sequence>
<name>A0A2T3ZL60_TRIA4</name>
<evidence type="ECO:0000313" key="1">
    <source>
        <dbReference type="EMBL" id="PTB45539.1"/>
    </source>
</evidence>
<keyword evidence="2" id="KW-1185">Reference proteome</keyword>
<protein>
    <submittedName>
        <fullName evidence="1">Uncharacterized protein</fullName>
    </submittedName>
</protein>
<reference evidence="1 2" key="1">
    <citation type="submission" date="2016-07" db="EMBL/GenBank/DDBJ databases">
        <title>Multiple horizontal gene transfer events from other fungi enriched the ability of initially mycotrophic Trichoderma (Ascomycota) to feed on dead plant biomass.</title>
        <authorList>
            <consortium name="DOE Joint Genome Institute"/>
            <person name="Aerts A."/>
            <person name="Atanasova L."/>
            <person name="Chenthamara K."/>
            <person name="Zhang J."/>
            <person name="Grujic M."/>
            <person name="Henrissat B."/>
            <person name="Kuo A."/>
            <person name="Salamov A."/>
            <person name="Lipzen A."/>
            <person name="Labutti K."/>
            <person name="Barry K."/>
            <person name="Miao Y."/>
            <person name="Rahimi M.J."/>
            <person name="Shen Q."/>
            <person name="Grigoriev I.V."/>
            <person name="Kubicek C.P."/>
            <person name="Druzhinina I.S."/>
        </authorList>
    </citation>
    <scope>NUCLEOTIDE SEQUENCE [LARGE SCALE GENOMIC DNA]</scope>
    <source>
        <strain evidence="1 2">CBS 433.97</strain>
    </source>
</reference>
<dbReference type="Proteomes" id="UP000240493">
    <property type="component" value="Unassembled WGS sequence"/>
</dbReference>